<keyword evidence="2" id="KW-1185">Reference proteome</keyword>
<dbReference type="Pfam" id="PF06122">
    <property type="entry name" value="TraH"/>
    <property type="match status" value="1"/>
</dbReference>
<evidence type="ECO:0000313" key="1">
    <source>
        <dbReference type="EMBL" id="MBB5348405.1"/>
    </source>
</evidence>
<organism evidence="1 2">
    <name type="scientific">Desulfoprunum benzoelyticum</name>
    <dbReference type="NCBI Taxonomy" id="1506996"/>
    <lineage>
        <taxon>Bacteria</taxon>
        <taxon>Pseudomonadati</taxon>
        <taxon>Thermodesulfobacteriota</taxon>
        <taxon>Desulfobulbia</taxon>
        <taxon>Desulfobulbales</taxon>
        <taxon>Desulfobulbaceae</taxon>
        <taxon>Desulfoprunum</taxon>
    </lineage>
</organism>
<dbReference type="InterPro" id="IPR010927">
    <property type="entry name" value="T4SS_TraH"/>
</dbReference>
<gene>
    <name evidence="1" type="ORF">HNQ81_002140</name>
</gene>
<protein>
    <submittedName>
        <fullName evidence="1">Conjugative transfer pilus assembly protein TraH</fullName>
    </submittedName>
</protein>
<name>A0A840URX6_9BACT</name>
<reference evidence="1 2" key="1">
    <citation type="submission" date="2020-08" db="EMBL/GenBank/DDBJ databases">
        <title>Genomic Encyclopedia of Type Strains, Phase IV (KMG-IV): sequencing the most valuable type-strain genomes for metagenomic binning, comparative biology and taxonomic classification.</title>
        <authorList>
            <person name="Goeker M."/>
        </authorList>
    </citation>
    <scope>NUCLEOTIDE SEQUENCE [LARGE SCALE GENOMIC DNA]</scope>
    <source>
        <strain evidence="1 2">DSM 28570</strain>
    </source>
</reference>
<proteinExistence type="predicted"/>
<sequence>MEKRRVAIPAVILTISLLLYPVVASSAWVDDWLDQKTTTSPNYLSGQQRGYYSGGSFNARWPSSVSYPVTIETPRIKSGCGGIDVFMGGFSFMNTDYLVDKLQGILSGAAAVAFDLGLKTLCEQCANTIKNFEAISDKLNSMQLDECAAAKELVGVVMDENGFHSSEVMKEKLGTSIKENKLSQGVSEMWDIITTEDQANNNVPQPADVSRVTSGCNSEITATFLSGGSLLDNVGSKISLPADYTSLIRGLVGDVNLEGSANAYKISYEPPCSENNPDDIKAFTSGEVFAKDSGGTCSQITDTNRDLRQYVQNILSSIADKIENKGVLSGDEETFLAASPLSALPILKTAVGSGMKEAAVAGLADITANAYALQMLSDLYVRAETIAWKAREMLEKQAEAATGQPSENCAAVIFAEHADQNISLMQARIRRLQDAARASYVASAKEMSTIMDYLEHMQKVEQQITAEITRRYGKDVAARLQM</sequence>
<dbReference type="RefSeq" id="WP_183351112.1">
    <property type="nucleotide sequence ID" value="NZ_JACHEO010000011.1"/>
</dbReference>
<dbReference type="AlphaFoldDB" id="A0A840URX6"/>
<comment type="caution">
    <text evidence="1">The sequence shown here is derived from an EMBL/GenBank/DDBJ whole genome shotgun (WGS) entry which is preliminary data.</text>
</comment>
<dbReference type="EMBL" id="JACHEO010000011">
    <property type="protein sequence ID" value="MBB5348405.1"/>
    <property type="molecule type" value="Genomic_DNA"/>
</dbReference>
<accession>A0A840URX6</accession>
<dbReference type="Proteomes" id="UP000539642">
    <property type="component" value="Unassembled WGS sequence"/>
</dbReference>
<evidence type="ECO:0000313" key="2">
    <source>
        <dbReference type="Proteomes" id="UP000539642"/>
    </source>
</evidence>